<proteinExistence type="inferred from homology"/>
<comment type="similarity">
    <text evidence="2">Belongs to the UPF0410 family.</text>
</comment>
<evidence type="ECO:0000256" key="2">
    <source>
        <dbReference type="ARBA" id="ARBA00011006"/>
    </source>
</evidence>
<dbReference type="InterPro" id="IPR007341">
    <property type="entry name" value="Transgly_assoc"/>
</dbReference>
<dbReference type="Pfam" id="PF04226">
    <property type="entry name" value="Transgly_assoc"/>
    <property type="match status" value="1"/>
</dbReference>
<dbReference type="PANTHER" id="PTHR33884:SF3">
    <property type="entry name" value="UPF0410 PROTEIN YMGE"/>
    <property type="match status" value="1"/>
</dbReference>
<evidence type="ECO:0000256" key="6">
    <source>
        <dbReference type="ARBA" id="ARBA00023136"/>
    </source>
</evidence>
<evidence type="ECO:0008006" key="10">
    <source>
        <dbReference type="Google" id="ProtNLM"/>
    </source>
</evidence>
<sequence length="85" mass="8825">MLIPIIGWILFGLVVGLLARLAYPGRQDIGLVRTTLLGIVGSFVGGFLGYLLFGGSAFQASGWIGSILGAVLVLVIATRRGHVAS</sequence>
<protein>
    <recommendedName>
        <fullName evidence="10">Transglycosylase associated protein</fullName>
    </recommendedName>
</protein>
<keyword evidence="4 7" id="KW-0812">Transmembrane</keyword>
<evidence type="ECO:0000256" key="5">
    <source>
        <dbReference type="ARBA" id="ARBA00022989"/>
    </source>
</evidence>
<dbReference type="Proteomes" id="UP000321353">
    <property type="component" value="Chromosome"/>
</dbReference>
<dbReference type="EMBL" id="CP036264">
    <property type="protein sequence ID" value="QEF98975.1"/>
    <property type="molecule type" value="Genomic_DNA"/>
</dbReference>
<feature type="transmembrane region" description="Helical" evidence="7">
    <location>
        <begin position="35"/>
        <end position="54"/>
    </location>
</feature>
<dbReference type="RefSeq" id="WP_147868444.1">
    <property type="nucleotide sequence ID" value="NZ_CP036264.1"/>
</dbReference>
<gene>
    <name evidence="8" type="ORF">Mal15_30330</name>
</gene>
<dbReference type="AlphaFoldDB" id="A0A5B9MHD0"/>
<feature type="transmembrane region" description="Helical" evidence="7">
    <location>
        <begin position="60"/>
        <end position="78"/>
    </location>
</feature>
<dbReference type="KEGG" id="smam:Mal15_30330"/>
<keyword evidence="3" id="KW-1003">Cell membrane</keyword>
<evidence type="ECO:0000313" key="8">
    <source>
        <dbReference type="EMBL" id="QEF98975.1"/>
    </source>
</evidence>
<evidence type="ECO:0000256" key="1">
    <source>
        <dbReference type="ARBA" id="ARBA00004651"/>
    </source>
</evidence>
<dbReference type="GO" id="GO:0005886">
    <property type="term" value="C:plasma membrane"/>
    <property type="evidence" value="ECO:0007669"/>
    <property type="project" value="UniProtKB-SubCell"/>
</dbReference>
<evidence type="ECO:0000256" key="3">
    <source>
        <dbReference type="ARBA" id="ARBA00022475"/>
    </source>
</evidence>
<name>A0A5B9MHD0_9BACT</name>
<accession>A0A5B9MHD0</accession>
<evidence type="ECO:0000256" key="4">
    <source>
        <dbReference type="ARBA" id="ARBA00022692"/>
    </source>
</evidence>
<keyword evidence="6 7" id="KW-0472">Membrane</keyword>
<evidence type="ECO:0000256" key="7">
    <source>
        <dbReference type="SAM" id="Phobius"/>
    </source>
</evidence>
<feature type="transmembrane region" description="Helical" evidence="7">
    <location>
        <begin position="6"/>
        <end position="23"/>
    </location>
</feature>
<comment type="subcellular location">
    <subcellularLocation>
        <location evidence="1">Cell membrane</location>
        <topology evidence="1">Multi-pass membrane protein</topology>
    </subcellularLocation>
</comment>
<organism evidence="8 9">
    <name type="scientific">Stieleria maiorica</name>
    <dbReference type="NCBI Taxonomy" id="2795974"/>
    <lineage>
        <taxon>Bacteria</taxon>
        <taxon>Pseudomonadati</taxon>
        <taxon>Planctomycetota</taxon>
        <taxon>Planctomycetia</taxon>
        <taxon>Pirellulales</taxon>
        <taxon>Pirellulaceae</taxon>
        <taxon>Stieleria</taxon>
    </lineage>
</organism>
<evidence type="ECO:0000313" key="9">
    <source>
        <dbReference type="Proteomes" id="UP000321353"/>
    </source>
</evidence>
<keyword evidence="5 7" id="KW-1133">Transmembrane helix</keyword>
<keyword evidence="9" id="KW-1185">Reference proteome</keyword>
<reference evidence="8 9" key="1">
    <citation type="submission" date="2019-02" db="EMBL/GenBank/DDBJ databases">
        <title>Planctomycetal bacteria perform biofilm scaping via a novel small molecule.</title>
        <authorList>
            <person name="Jeske O."/>
            <person name="Boedeker C."/>
            <person name="Wiegand S."/>
            <person name="Breitling P."/>
            <person name="Kallscheuer N."/>
            <person name="Jogler M."/>
            <person name="Rohde M."/>
            <person name="Petersen J."/>
            <person name="Medema M.H."/>
            <person name="Surup F."/>
            <person name="Jogler C."/>
        </authorList>
    </citation>
    <scope>NUCLEOTIDE SEQUENCE [LARGE SCALE GENOMIC DNA]</scope>
    <source>
        <strain evidence="8 9">Mal15</strain>
    </source>
</reference>
<dbReference type="PANTHER" id="PTHR33884">
    <property type="entry name" value="UPF0410 PROTEIN YMGE"/>
    <property type="match status" value="1"/>
</dbReference>